<gene>
    <name evidence="2" type="ORF">UY16_C0030G0008</name>
</gene>
<feature type="region of interest" description="Disordered" evidence="1">
    <location>
        <begin position="17"/>
        <end position="62"/>
    </location>
</feature>
<dbReference type="AlphaFoldDB" id="A0A0G1WAH5"/>
<accession>A0A0G1WAH5</accession>
<evidence type="ECO:0000256" key="1">
    <source>
        <dbReference type="SAM" id="MobiDB-lite"/>
    </source>
</evidence>
<proteinExistence type="predicted"/>
<evidence type="ECO:0000313" key="2">
    <source>
        <dbReference type="EMBL" id="KKU87338.1"/>
    </source>
</evidence>
<comment type="caution">
    <text evidence="2">The sequence shown here is derived from an EMBL/GenBank/DDBJ whole genome shotgun (WGS) entry which is preliminary data.</text>
</comment>
<sequence length="158" mass="17764">MAKAELVQGLQEALEEARQRVQERDIDSQRRRKHYETDKRLKTKAEDAVRNHHGAPHKDKQNEYFGATPWVSTGSGIKVQLEAYVGPRYLSETIQEIYGLVKQGGSEGSKSVITLFQLYCGKTDATTNGSGEPASQEELEFFEQVVDHIDERLGQPTA</sequence>
<name>A0A0G1WAH5_9BACT</name>
<reference evidence="2 3" key="1">
    <citation type="journal article" date="2015" name="Nature">
        <title>rRNA introns, odd ribosomes, and small enigmatic genomes across a large radiation of phyla.</title>
        <authorList>
            <person name="Brown C.T."/>
            <person name="Hug L.A."/>
            <person name="Thomas B.C."/>
            <person name="Sharon I."/>
            <person name="Castelle C.J."/>
            <person name="Singh A."/>
            <person name="Wilkins M.J."/>
            <person name="Williams K.H."/>
            <person name="Banfield J.F."/>
        </authorList>
    </citation>
    <scope>NUCLEOTIDE SEQUENCE [LARGE SCALE GENOMIC DNA]</scope>
</reference>
<evidence type="ECO:0000313" key="3">
    <source>
        <dbReference type="Proteomes" id="UP000034739"/>
    </source>
</evidence>
<dbReference type="EMBL" id="LCOY01000030">
    <property type="protein sequence ID" value="KKU87338.1"/>
    <property type="molecule type" value="Genomic_DNA"/>
</dbReference>
<dbReference type="Proteomes" id="UP000034739">
    <property type="component" value="Unassembled WGS sequence"/>
</dbReference>
<organism evidence="2 3">
    <name type="scientific">Candidatus Gottesmanbacteria bacterium GW2011_GWA2_47_9</name>
    <dbReference type="NCBI Taxonomy" id="1618445"/>
    <lineage>
        <taxon>Bacteria</taxon>
        <taxon>Candidatus Gottesmaniibacteriota</taxon>
    </lineage>
</organism>
<protein>
    <submittedName>
        <fullName evidence="2">Uncharacterized protein</fullName>
    </submittedName>
</protein>